<dbReference type="InterPro" id="IPR045339">
    <property type="entry name" value="DUF6534"/>
</dbReference>
<evidence type="ECO:0000256" key="1">
    <source>
        <dbReference type="SAM" id="Phobius"/>
    </source>
</evidence>
<name>A0A0C9V0E2_SPHS4</name>
<feature type="transmembrane region" description="Helical" evidence="1">
    <location>
        <begin position="130"/>
        <end position="155"/>
    </location>
</feature>
<keyword evidence="1" id="KW-0472">Membrane</keyword>
<evidence type="ECO:0000259" key="2">
    <source>
        <dbReference type="Pfam" id="PF20152"/>
    </source>
</evidence>
<dbReference type="AlphaFoldDB" id="A0A0C9V0E2"/>
<organism evidence="3 4">
    <name type="scientific">Sphaerobolus stellatus (strain SS14)</name>
    <dbReference type="NCBI Taxonomy" id="990650"/>
    <lineage>
        <taxon>Eukaryota</taxon>
        <taxon>Fungi</taxon>
        <taxon>Dikarya</taxon>
        <taxon>Basidiomycota</taxon>
        <taxon>Agaricomycotina</taxon>
        <taxon>Agaricomycetes</taxon>
        <taxon>Phallomycetidae</taxon>
        <taxon>Geastrales</taxon>
        <taxon>Sphaerobolaceae</taxon>
        <taxon>Sphaerobolus</taxon>
    </lineage>
</organism>
<gene>
    <name evidence="3" type="ORF">M422DRAFT_49107</name>
</gene>
<dbReference type="PANTHER" id="PTHR40465:SF1">
    <property type="entry name" value="DUF6534 DOMAIN-CONTAINING PROTEIN"/>
    <property type="match status" value="1"/>
</dbReference>
<sequence>MSLDLQPQKINIAPTYGASLIGCFLAFALWGMLTMQTFLYSLKYPKDPAKFKALVCFLWAMDTGHQIVLAKGMWRGLITNFGNPAELVSWSPELFVQVLFTLTAYIQGLVSLAAHGFLAHRIWKFSGKKWIFLILLYYSLCILGASALAMVHSVIPYNLTLGFNLQLWQRYTNSINAIACGLDIAIATIMCWLLWKGRSGLKRSDRMLGRMAFIIINTGLSTAVTAILVIVTTIIAL</sequence>
<accession>A0A0C9V0E2</accession>
<keyword evidence="4" id="KW-1185">Reference proteome</keyword>
<reference evidence="3 4" key="1">
    <citation type="submission" date="2014-06" db="EMBL/GenBank/DDBJ databases">
        <title>Evolutionary Origins and Diversification of the Mycorrhizal Mutualists.</title>
        <authorList>
            <consortium name="DOE Joint Genome Institute"/>
            <consortium name="Mycorrhizal Genomics Consortium"/>
            <person name="Kohler A."/>
            <person name="Kuo A."/>
            <person name="Nagy L.G."/>
            <person name="Floudas D."/>
            <person name="Copeland A."/>
            <person name="Barry K.W."/>
            <person name="Cichocki N."/>
            <person name="Veneault-Fourrey C."/>
            <person name="LaButti K."/>
            <person name="Lindquist E.A."/>
            <person name="Lipzen A."/>
            <person name="Lundell T."/>
            <person name="Morin E."/>
            <person name="Murat C."/>
            <person name="Riley R."/>
            <person name="Ohm R."/>
            <person name="Sun H."/>
            <person name="Tunlid A."/>
            <person name="Henrissat B."/>
            <person name="Grigoriev I.V."/>
            <person name="Hibbett D.S."/>
            <person name="Martin F."/>
        </authorList>
    </citation>
    <scope>NUCLEOTIDE SEQUENCE [LARGE SCALE GENOMIC DNA]</scope>
    <source>
        <strain evidence="3 4">SS14</strain>
    </source>
</reference>
<keyword evidence="1" id="KW-0812">Transmembrane</keyword>
<dbReference type="PANTHER" id="PTHR40465">
    <property type="entry name" value="CHROMOSOME 1, WHOLE GENOME SHOTGUN SEQUENCE"/>
    <property type="match status" value="1"/>
</dbReference>
<dbReference type="Proteomes" id="UP000054279">
    <property type="component" value="Unassembled WGS sequence"/>
</dbReference>
<proteinExistence type="predicted"/>
<evidence type="ECO:0000313" key="3">
    <source>
        <dbReference type="EMBL" id="KIJ40574.1"/>
    </source>
</evidence>
<dbReference type="HOGENOM" id="CLU_046025_5_3_1"/>
<feature type="transmembrane region" description="Helical" evidence="1">
    <location>
        <begin position="94"/>
        <end position="118"/>
    </location>
</feature>
<dbReference type="EMBL" id="KN837143">
    <property type="protein sequence ID" value="KIJ40574.1"/>
    <property type="molecule type" value="Genomic_DNA"/>
</dbReference>
<feature type="transmembrane region" description="Helical" evidence="1">
    <location>
        <begin position="12"/>
        <end position="33"/>
    </location>
</feature>
<evidence type="ECO:0000313" key="4">
    <source>
        <dbReference type="Proteomes" id="UP000054279"/>
    </source>
</evidence>
<keyword evidence="1" id="KW-1133">Transmembrane helix</keyword>
<feature type="domain" description="DUF6534" evidence="2">
    <location>
        <begin position="181"/>
        <end position="231"/>
    </location>
</feature>
<dbReference type="OrthoDB" id="2667115at2759"/>
<feature type="transmembrane region" description="Helical" evidence="1">
    <location>
        <begin position="207"/>
        <end position="236"/>
    </location>
</feature>
<feature type="transmembrane region" description="Helical" evidence="1">
    <location>
        <begin position="175"/>
        <end position="195"/>
    </location>
</feature>
<protein>
    <recommendedName>
        <fullName evidence="2">DUF6534 domain-containing protein</fullName>
    </recommendedName>
</protein>
<dbReference type="Pfam" id="PF20152">
    <property type="entry name" value="DUF6534"/>
    <property type="match status" value="1"/>
</dbReference>